<evidence type="ECO:0000256" key="3">
    <source>
        <dbReference type="ARBA" id="ARBA00023136"/>
    </source>
</evidence>
<feature type="region of interest" description="Disordered" evidence="6">
    <location>
        <begin position="179"/>
        <end position="229"/>
    </location>
</feature>
<dbReference type="PANTHER" id="PTHR46982">
    <property type="entry name" value="CITRATE/OXOGLUTARATE CARRIER PROTEIN"/>
    <property type="match status" value="1"/>
</dbReference>
<evidence type="ECO:0000256" key="4">
    <source>
        <dbReference type="PROSITE-ProRule" id="PRU00282"/>
    </source>
</evidence>
<dbReference type="GO" id="GO:0005371">
    <property type="term" value="F:tricarboxylate secondary active transmembrane transporter activity"/>
    <property type="evidence" value="ECO:0007669"/>
    <property type="project" value="TreeGrafter"/>
</dbReference>
<dbReference type="EMBL" id="FLQW01001674">
    <property type="protein sequence ID" value="SBS90909.1"/>
    <property type="molecule type" value="Genomic_DNA"/>
</dbReference>
<dbReference type="RefSeq" id="XP_028864474.1">
    <property type="nucleotide sequence ID" value="XM_029008157.1"/>
</dbReference>
<dbReference type="InterPro" id="IPR053017">
    <property type="entry name" value="Mito_Cit/Oxoglu_Carrier"/>
</dbReference>
<evidence type="ECO:0000256" key="2">
    <source>
        <dbReference type="ARBA" id="ARBA00022692"/>
    </source>
</evidence>
<evidence type="ECO:0000256" key="5">
    <source>
        <dbReference type="RuleBase" id="RU000488"/>
    </source>
</evidence>
<feature type="repeat" description="Solcar" evidence="4">
    <location>
        <begin position="3"/>
        <end position="81"/>
    </location>
</feature>
<dbReference type="Proteomes" id="UP000219813">
    <property type="component" value="Chromosome 14"/>
</dbReference>
<reference evidence="7" key="1">
    <citation type="submission" date="2016-05" db="EMBL/GenBank/DDBJ databases">
        <authorList>
            <person name="Lavstsen T."/>
            <person name="Jespersen J.S."/>
        </authorList>
    </citation>
    <scope>NUCLEOTIDE SEQUENCE [LARGE SCALE GENOMIC DNA]</scope>
</reference>
<dbReference type="PANTHER" id="PTHR46982:SF1">
    <property type="entry name" value="CITRATE_OXOGLUTARATE CARRIER PROTEIN"/>
    <property type="match status" value="1"/>
</dbReference>
<dbReference type="KEGG" id="pmal:PMUG01_14058100"/>
<gene>
    <name evidence="8" type="primary">PmUG01_14058100</name>
    <name evidence="7" type="ORF">PMALA_031270</name>
    <name evidence="8" type="ORF">PMUG01_14058100</name>
</gene>
<dbReference type="EMBL" id="LT594635">
    <property type="protein sequence ID" value="SCP03521.1"/>
    <property type="molecule type" value="Genomic_DNA"/>
</dbReference>
<dbReference type="AlphaFoldDB" id="A0A1A8WGI1"/>
<dbReference type="VEuPathDB" id="PlasmoDB:PmUG01_14058100"/>
<proteinExistence type="inferred from homology"/>
<reference evidence="8 10" key="3">
    <citation type="submission" date="2016-06" db="EMBL/GenBank/DDBJ databases">
        <authorList>
            <consortium name="Pathogen Informatics"/>
        </authorList>
    </citation>
    <scope>NUCLEOTIDE SEQUENCE [LARGE SCALE GENOMIC DNA]</scope>
</reference>
<dbReference type="PROSITE" id="PS50920">
    <property type="entry name" value="SOLCAR"/>
    <property type="match status" value="2"/>
</dbReference>
<keyword evidence="3 4" id="KW-0472">Membrane</keyword>
<reference evidence="9" key="2">
    <citation type="submission" date="2016-05" db="EMBL/GenBank/DDBJ databases">
        <authorList>
            <person name="Naeem Raeece"/>
        </authorList>
    </citation>
    <scope>NUCLEOTIDE SEQUENCE [LARGE SCALE GENOMIC DNA]</scope>
</reference>
<name>A0A1A8WGI1_PLAMA</name>
<comment type="subcellular location">
    <subcellularLocation>
        <location evidence="1">Membrane</location>
        <topology evidence="1">Multi-pass membrane protein</topology>
    </subcellularLocation>
</comment>
<protein>
    <submittedName>
        <fullName evidence="7">Mitochondrial carrier protein, putative</fullName>
    </submittedName>
</protein>
<evidence type="ECO:0000256" key="6">
    <source>
        <dbReference type="SAM" id="MobiDB-lite"/>
    </source>
</evidence>
<comment type="similarity">
    <text evidence="5">Belongs to the mitochondrial carrier (TC 2.A.29) family.</text>
</comment>
<dbReference type="GO" id="GO:0015742">
    <property type="term" value="P:alpha-ketoglutarate transport"/>
    <property type="evidence" value="ECO:0007669"/>
    <property type="project" value="TreeGrafter"/>
</dbReference>
<feature type="compositionally biased region" description="Low complexity" evidence="6">
    <location>
        <begin position="181"/>
        <end position="226"/>
    </location>
</feature>
<evidence type="ECO:0000313" key="9">
    <source>
        <dbReference type="Proteomes" id="UP000078597"/>
    </source>
</evidence>
<feature type="repeat" description="Solcar" evidence="4">
    <location>
        <begin position="272"/>
        <end position="357"/>
    </location>
</feature>
<dbReference type="GeneID" id="39871892"/>
<keyword evidence="5" id="KW-0813">Transport</keyword>
<accession>A0A1A8WGI1</accession>
<evidence type="ECO:0000313" key="7">
    <source>
        <dbReference type="EMBL" id="SBS90909.1"/>
    </source>
</evidence>
<dbReference type="OrthoDB" id="10253709at2759"/>
<organism evidence="7 9">
    <name type="scientific">Plasmodium malariae</name>
    <dbReference type="NCBI Taxonomy" id="5858"/>
    <lineage>
        <taxon>Eukaryota</taxon>
        <taxon>Sar</taxon>
        <taxon>Alveolata</taxon>
        <taxon>Apicomplexa</taxon>
        <taxon>Aconoidasida</taxon>
        <taxon>Haemosporida</taxon>
        <taxon>Plasmodiidae</taxon>
        <taxon>Plasmodium</taxon>
        <taxon>Plasmodium (Plasmodium)</taxon>
    </lineage>
</organism>
<dbReference type="GO" id="GO:0005739">
    <property type="term" value="C:mitochondrion"/>
    <property type="evidence" value="ECO:0007669"/>
    <property type="project" value="TreeGrafter"/>
</dbReference>
<dbReference type="InterPro" id="IPR023395">
    <property type="entry name" value="MCP_dom_sf"/>
</dbReference>
<sequence length="358" mass="40390">MSKDLINGSILHCLETATLGMPLEVWKTRMCIYRNENTVKSFINIYNKGLGQFYAGFYAKLVESGSKGAVLLLSKEKIIKFCNDLNINKTTSGFIGGACGGICQSLVMSPCTFFITASIDKKINYKEKLLYIFKNTGITTLYKGNTAMCLRQGTNWASRQGITEFIRNVFIQCKDKTAKRNNSNNENNNDANNISNSVNISYNNSNNNSNKNDNNKYNNNYNNGEHNNYDKNKCNNKNAIINKSGHINKVQTEMDASKVHLMNKNKNSYSDLNTSEEIICGVLGGALSVWNNPFDVVRVYMQNNANNNIKLTFSQSLINIYKEGGVLYLYKGVIPRCFLCIWQTLFMVTGVKILNKYF</sequence>
<evidence type="ECO:0000313" key="8">
    <source>
        <dbReference type="EMBL" id="SCP03521.1"/>
    </source>
</evidence>
<dbReference type="Pfam" id="PF00153">
    <property type="entry name" value="Mito_carr"/>
    <property type="match status" value="3"/>
</dbReference>
<dbReference type="InterPro" id="IPR018108">
    <property type="entry name" value="MCP_transmembrane"/>
</dbReference>
<dbReference type="GO" id="GO:0016020">
    <property type="term" value="C:membrane"/>
    <property type="evidence" value="ECO:0007669"/>
    <property type="project" value="UniProtKB-SubCell"/>
</dbReference>
<dbReference type="OMA" id="VMGPCTY"/>
<dbReference type="SUPFAM" id="SSF103506">
    <property type="entry name" value="Mitochondrial carrier"/>
    <property type="match status" value="1"/>
</dbReference>
<keyword evidence="10" id="KW-1185">Reference proteome</keyword>
<dbReference type="Gene3D" id="1.50.40.10">
    <property type="entry name" value="Mitochondrial carrier domain"/>
    <property type="match status" value="2"/>
</dbReference>
<dbReference type="Proteomes" id="UP000078597">
    <property type="component" value="Unassembled WGS sequence"/>
</dbReference>
<dbReference type="GO" id="GO:0006843">
    <property type="term" value="P:mitochondrial citrate transmembrane transport"/>
    <property type="evidence" value="ECO:0007669"/>
    <property type="project" value="TreeGrafter"/>
</dbReference>
<evidence type="ECO:0000256" key="1">
    <source>
        <dbReference type="ARBA" id="ARBA00004141"/>
    </source>
</evidence>
<keyword evidence="2 4" id="KW-0812">Transmembrane</keyword>
<evidence type="ECO:0000313" key="10">
    <source>
        <dbReference type="Proteomes" id="UP000219813"/>
    </source>
</evidence>